<dbReference type="EMBL" id="CP038852">
    <property type="protein sequence ID" value="QIZ21554.1"/>
    <property type="molecule type" value="Genomic_DNA"/>
</dbReference>
<dbReference type="KEGG" id="peg:E5R92_07140"/>
<evidence type="ECO:0000313" key="2">
    <source>
        <dbReference type="Proteomes" id="UP000501094"/>
    </source>
</evidence>
<accession>A0A6H1Q3Z1</accession>
<dbReference type="Proteomes" id="UP000501094">
    <property type="component" value="Chromosome"/>
</dbReference>
<dbReference type="AlphaFoldDB" id="A0A6H1Q3Z1"/>
<proteinExistence type="predicted"/>
<reference evidence="1 2" key="1">
    <citation type="journal article" date="2020" name="Nat. Microbiol.">
        <title>Lysogenic host-virus interactions in SAR11 marine bacteria.</title>
        <authorList>
            <person name="Morris R.M."/>
            <person name="Cain K.R."/>
            <person name="Hvorecny K.L."/>
            <person name="Kollman J.M."/>
        </authorList>
    </citation>
    <scope>NUCLEOTIDE SEQUENCE [LARGE SCALE GENOMIC DNA]</scope>
    <source>
        <strain evidence="1 2">NP1</strain>
    </source>
</reference>
<gene>
    <name evidence="1" type="ORF">E5R92_07140</name>
</gene>
<protein>
    <submittedName>
        <fullName evidence="1">Uncharacterized protein</fullName>
    </submittedName>
</protein>
<dbReference type="RefSeq" id="WP_168607411.1">
    <property type="nucleotide sequence ID" value="NZ_CP038852.1"/>
</dbReference>
<name>A0A6H1Q3Z1_9PROT</name>
<evidence type="ECO:0000313" key="1">
    <source>
        <dbReference type="EMBL" id="QIZ21554.1"/>
    </source>
</evidence>
<keyword evidence="2" id="KW-1185">Reference proteome</keyword>
<sequence length="100" mass="11758">MIWKLDENKNEYTTAAGAARYIGLPRTTFLHYLSDKCPLPENLRPKFKILFFKQVFYQTDLDEWKNKTSKIKLKYKQNQVKAGTNLSNVSNFPKQSKLPK</sequence>
<organism evidence="1 2">
    <name type="scientific">Candidatus Pelagibacter giovannonii</name>
    <dbReference type="NCBI Taxonomy" id="2563896"/>
    <lineage>
        <taxon>Bacteria</taxon>
        <taxon>Pseudomonadati</taxon>
        <taxon>Pseudomonadota</taxon>
        <taxon>Alphaproteobacteria</taxon>
        <taxon>Candidatus Pelagibacterales</taxon>
        <taxon>Candidatus Pelagibacteraceae</taxon>
        <taxon>Candidatus Pelagibacter</taxon>
    </lineage>
</organism>